<dbReference type="STRING" id="1121326.CLMAG_41610"/>
<sequence length="193" mass="20614">MGKVRKKIWLFILIPVLVLAVAGGGAYFYLQTKLKAAGNSTNTEVVNAMIKEMVTHPTEVKEMMDSIIITDQGASTSSEGKEKSADTGNKSGNASTGTSPSSVEKSVPTPSSSSAAPVKSETTSDSSSISSLEYMKAHPSEYELLSTGAKNLGGNNYRLTATVRHKLTGKINTVEVTTQLSESMKETLRTYRK</sequence>
<feature type="compositionally biased region" description="Low complexity" evidence="1">
    <location>
        <begin position="98"/>
        <end position="131"/>
    </location>
</feature>
<dbReference type="AlphaFoldDB" id="A0A162RUD7"/>
<evidence type="ECO:0000256" key="1">
    <source>
        <dbReference type="SAM" id="MobiDB-lite"/>
    </source>
</evidence>
<dbReference type="EMBL" id="LWAE01000005">
    <property type="protein sequence ID" value="KZL90390.1"/>
    <property type="molecule type" value="Genomic_DNA"/>
</dbReference>
<dbReference type="PATRIC" id="fig|1121326.3.peg.4217"/>
<keyword evidence="3" id="KW-1185">Reference proteome</keyword>
<name>A0A162RUD7_9CLOT</name>
<evidence type="ECO:0000313" key="3">
    <source>
        <dbReference type="Proteomes" id="UP000076603"/>
    </source>
</evidence>
<reference evidence="2 3" key="1">
    <citation type="submission" date="2016-04" db="EMBL/GenBank/DDBJ databases">
        <title>Genome sequence of Clostridium magnum DSM 2767.</title>
        <authorList>
            <person name="Poehlein A."/>
            <person name="Uhlig R."/>
            <person name="Fischer R."/>
            <person name="Bahl H."/>
            <person name="Daniel R."/>
        </authorList>
    </citation>
    <scope>NUCLEOTIDE SEQUENCE [LARGE SCALE GENOMIC DNA]</scope>
    <source>
        <strain evidence="2 3">DSM 2767</strain>
    </source>
</reference>
<feature type="region of interest" description="Disordered" evidence="1">
    <location>
        <begin position="71"/>
        <end position="132"/>
    </location>
</feature>
<accession>A0A162RUD7</accession>
<dbReference type="Proteomes" id="UP000076603">
    <property type="component" value="Unassembled WGS sequence"/>
</dbReference>
<proteinExistence type="predicted"/>
<dbReference type="RefSeq" id="WP_066626615.1">
    <property type="nucleotide sequence ID" value="NZ_FQXL01000008.1"/>
</dbReference>
<protein>
    <submittedName>
        <fullName evidence="2">Uncharacterized protein</fullName>
    </submittedName>
</protein>
<organism evidence="2 3">
    <name type="scientific">Clostridium magnum DSM 2767</name>
    <dbReference type="NCBI Taxonomy" id="1121326"/>
    <lineage>
        <taxon>Bacteria</taxon>
        <taxon>Bacillati</taxon>
        <taxon>Bacillota</taxon>
        <taxon>Clostridia</taxon>
        <taxon>Eubacteriales</taxon>
        <taxon>Clostridiaceae</taxon>
        <taxon>Clostridium</taxon>
    </lineage>
</organism>
<gene>
    <name evidence="2" type="ORF">CLMAG_41610</name>
</gene>
<feature type="compositionally biased region" description="Polar residues" evidence="1">
    <location>
        <begin position="86"/>
        <end position="97"/>
    </location>
</feature>
<evidence type="ECO:0000313" key="2">
    <source>
        <dbReference type="EMBL" id="KZL90390.1"/>
    </source>
</evidence>
<comment type="caution">
    <text evidence="2">The sequence shown here is derived from an EMBL/GenBank/DDBJ whole genome shotgun (WGS) entry which is preliminary data.</text>
</comment>